<dbReference type="AlphaFoldDB" id="A0A370UD55"/>
<evidence type="ECO:0000313" key="8">
    <source>
        <dbReference type="Proteomes" id="UP000254326"/>
    </source>
</evidence>
<organism evidence="7 8">
    <name type="scientific">Marinomonas piezotolerans</name>
    <dbReference type="NCBI Taxonomy" id="2213058"/>
    <lineage>
        <taxon>Bacteria</taxon>
        <taxon>Pseudomonadati</taxon>
        <taxon>Pseudomonadota</taxon>
        <taxon>Gammaproteobacteria</taxon>
        <taxon>Oceanospirillales</taxon>
        <taxon>Oceanospirillaceae</taxon>
        <taxon>Marinomonas</taxon>
    </lineage>
</organism>
<dbReference type="SUPFAM" id="SSF100879">
    <property type="entry name" value="Lesion bypass DNA polymerase (Y-family), little finger domain"/>
    <property type="match status" value="1"/>
</dbReference>
<dbReference type="PROSITE" id="PS50173">
    <property type="entry name" value="UMUC"/>
    <property type="match status" value="1"/>
</dbReference>
<dbReference type="Gene3D" id="3.40.1170.60">
    <property type="match status" value="1"/>
</dbReference>
<dbReference type="PANTHER" id="PTHR11076:SF34">
    <property type="entry name" value="PROTEIN UMUC"/>
    <property type="match status" value="1"/>
</dbReference>
<dbReference type="OrthoDB" id="9808813at2"/>
<dbReference type="CDD" id="cd01700">
    <property type="entry name" value="PolY_Pol_V_umuC"/>
    <property type="match status" value="1"/>
</dbReference>
<keyword evidence="3" id="KW-0741">SOS mutagenesis</keyword>
<proteinExistence type="inferred from homology"/>
<dbReference type="GO" id="GO:0003684">
    <property type="term" value="F:damaged DNA binding"/>
    <property type="evidence" value="ECO:0007669"/>
    <property type="project" value="InterPro"/>
</dbReference>
<dbReference type="NCBIfam" id="NF002955">
    <property type="entry name" value="PRK03609.1"/>
    <property type="match status" value="1"/>
</dbReference>
<protein>
    <submittedName>
        <fullName evidence="7">DNA polymerase V subunit UmuC</fullName>
    </submittedName>
</protein>
<dbReference type="GO" id="GO:0003887">
    <property type="term" value="F:DNA-directed DNA polymerase activity"/>
    <property type="evidence" value="ECO:0007669"/>
    <property type="project" value="TreeGrafter"/>
</dbReference>
<evidence type="ECO:0000256" key="4">
    <source>
        <dbReference type="ARBA" id="ARBA00023204"/>
    </source>
</evidence>
<evidence type="ECO:0000256" key="1">
    <source>
        <dbReference type="ARBA" id="ARBA00010945"/>
    </source>
</evidence>
<dbReference type="Pfam" id="PF13438">
    <property type="entry name" value="DUF4113"/>
    <property type="match status" value="1"/>
</dbReference>
<dbReference type="EMBL" id="QKRA01000001">
    <property type="protein sequence ID" value="RDL45681.1"/>
    <property type="molecule type" value="Genomic_DNA"/>
</dbReference>
<dbReference type="InterPro" id="IPR036775">
    <property type="entry name" value="DNA_pol_Y-fam_lit_finger_sf"/>
</dbReference>
<dbReference type="Pfam" id="PF11799">
    <property type="entry name" value="IMS_C"/>
    <property type="match status" value="1"/>
</dbReference>
<dbReference type="GO" id="GO:0042276">
    <property type="term" value="P:error-prone translesion synthesis"/>
    <property type="evidence" value="ECO:0007669"/>
    <property type="project" value="TreeGrafter"/>
</dbReference>
<dbReference type="GO" id="GO:0009432">
    <property type="term" value="P:SOS response"/>
    <property type="evidence" value="ECO:0007669"/>
    <property type="project" value="UniProtKB-KW"/>
</dbReference>
<evidence type="ECO:0000256" key="3">
    <source>
        <dbReference type="ARBA" id="ARBA00023199"/>
    </source>
</evidence>
<dbReference type="GO" id="GO:0006281">
    <property type="term" value="P:DNA repair"/>
    <property type="evidence" value="ECO:0007669"/>
    <property type="project" value="UniProtKB-KW"/>
</dbReference>
<evidence type="ECO:0000313" key="7">
    <source>
        <dbReference type="EMBL" id="RDL45681.1"/>
    </source>
</evidence>
<accession>A0A370UD55</accession>
<dbReference type="Gene3D" id="3.30.70.270">
    <property type="match status" value="1"/>
</dbReference>
<dbReference type="GO" id="GO:0005829">
    <property type="term" value="C:cytosol"/>
    <property type="evidence" value="ECO:0007669"/>
    <property type="project" value="TreeGrafter"/>
</dbReference>
<gene>
    <name evidence="7" type="ORF">DN730_01120</name>
</gene>
<comment type="similarity">
    <text evidence="1">Belongs to the DNA polymerase type-Y family.</text>
</comment>
<dbReference type="PANTHER" id="PTHR11076">
    <property type="entry name" value="DNA REPAIR POLYMERASE UMUC / TRANSFERASE FAMILY MEMBER"/>
    <property type="match status" value="1"/>
</dbReference>
<dbReference type="RefSeq" id="WP_115466270.1">
    <property type="nucleotide sequence ID" value="NZ_QKRA01000001.1"/>
</dbReference>
<dbReference type="InterPro" id="IPR001126">
    <property type="entry name" value="UmuC"/>
</dbReference>
<dbReference type="InterPro" id="IPR050116">
    <property type="entry name" value="DNA_polymerase-Y"/>
</dbReference>
<dbReference type="InterPro" id="IPR043128">
    <property type="entry name" value="Rev_trsase/Diguanyl_cyclase"/>
</dbReference>
<keyword evidence="4" id="KW-0234">DNA repair</keyword>
<evidence type="ECO:0000256" key="5">
    <source>
        <dbReference type="ARBA" id="ARBA00023236"/>
    </source>
</evidence>
<dbReference type="InterPro" id="IPR025188">
    <property type="entry name" value="DUF4113"/>
</dbReference>
<dbReference type="InterPro" id="IPR017961">
    <property type="entry name" value="DNA_pol_Y-fam_little_finger"/>
</dbReference>
<keyword evidence="2" id="KW-0227">DNA damage</keyword>
<keyword evidence="8" id="KW-1185">Reference proteome</keyword>
<reference evidence="7 8" key="1">
    <citation type="submission" date="2018-06" db="EMBL/GenBank/DDBJ databases">
        <title>Marinomonas sp. YLB-05 draft genome sequence.</title>
        <authorList>
            <person name="Yu L."/>
            <person name="Tang X."/>
        </authorList>
    </citation>
    <scope>NUCLEOTIDE SEQUENCE [LARGE SCALE GENOMIC DNA]</scope>
    <source>
        <strain evidence="7 8">YLB-05</strain>
    </source>
</reference>
<dbReference type="Proteomes" id="UP000254326">
    <property type="component" value="Unassembled WGS sequence"/>
</dbReference>
<dbReference type="SUPFAM" id="SSF56672">
    <property type="entry name" value="DNA/RNA polymerases"/>
    <property type="match status" value="1"/>
</dbReference>
<dbReference type="InterPro" id="IPR043502">
    <property type="entry name" value="DNA/RNA_pol_sf"/>
</dbReference>
<dbReference type="Pfam" id="PF00817">
    <property type="entry name" value="IMS"/>
    <property type="match status" value="1"/>
</dbReference>
<dbReference type="Gene3D" id="3.30.1490.100">
    <property type="entry name" value="DNA polymerase, Y-family, little finger domain"/>
    <property type="match status" value="1"/>
</dbReference>
<dbReference type="Gene3D" id="1.10.150.20">
    <property type="entry name" value="5' to 3' exonuclease, C-terminal subdomain"/>
    <property type="match status" value="1"/>
</dbReference>
<evidence type="ECO:0000259" key="6">
    <source>
        <dbReference type="PROSITE" id="PS50173"/>
    </source>
</evidence>
<name>A0A370UD55_9GAMM</name>
<evidence type="ECO:0000256" key="2">
    <source>
        <dbReference type="ARBA" id="ARBA00022763"/>
    </source>
</evidence>
<feature type="domain" description="UmuC" evidence="6">
    <location>
        <begin position="5"/>
        <end position="190"/>
    </location>
</feature>
<keyword evidence="5" id="KW-0742">SOS response</keyword>
<sequence>MNSIFALVDCNNFYASCEKLFRPDLKQKPVVVLSNNDGCVIARSKEAKILGIKMGVPIFQVRDDIIKHNVMCFSSNYALYADMSNRVMTILEEEAPRVEVYSIDEAFLDLTGVDHALDVLDFGRQVKARVDKHTGITVGIGIAPTKTLAKLANHAAKKYPATGSVVDLMDRARQRRLMALVDVGDVWGVGRRLTDKLKARGIKTALNLADADPKCIRREFSVVLERTVRELNGVSCMELEALAPTKKQILCSRSFGQRITDKFELRQAVAKYVARAGEKLRGEKRLARVIQVFIRTGVFNPNDPQYSNALSVELPYPTDDTRDLLEAADVLFSRIYRAGYRYAKAGVMLTDFFEQGAYQHDFFKNSPERSHSKALMEVLDRINHSGRGTVFFASQGITPQWLMKREHLSPAYTTRWSDLPIVY</sequence>
<comment type="caution">
    <text evidence="7">The sequence shown here is derived from an EMBL/GenBank/DDBJ whole genome shotgun (WGS) entry which is preliminary data.</text>
</comment>